<reference evidence="17 18" key="1">
    <citation type="submission" date="2019-09" db="EMBL/GenBank/DDBJ databases">
        <title>Bird 10,000 Genomes (B10K) Project - Family phase.</title>
        <authorList>
            <person name="Zhang G."/>
        </authorList>
    </citation>
    <scope>NUCLEOTIDE SEQUENCE [LARGE SCALE GENOMIC DNA]</scope>
    <source>
        <strain evidence="17">B10K-DU-001-18</strain>
        <tissue evidence="17">Muscle</tissue>
    </source>
</reference>
<gene>
    <name evidence="17" type="primary">Zdhhc9</name>
    <name evidence="17" type="ORF">REGSAT_R09648</name>
</gene>
<evidence type="ECO:0000256" key="13">
    <source>
        <dbReference type="ARBA" id="ARBA00047790"/>
    </source>
</evidence>
<evidence type="ECO:0000256" key="9">
    <source>
        <dbReference type="ARBA" id="ARBA00023139"/>
    </source>
</evidence>
<accession>A0A7K4Y1J8</accession>
<dbReference type="GO" id="GO:0019706">
    <property type="term" value="F:protein-cysteine S-palmitoyltransferase activity"/>
    <property type="evidence" value="ECO:0007669"/>
    <property type="project" value="UniProtKB-EC"/>
</dbReference>
<keyword evidence="18" id="KW-1185">Reference proteome</keyword>
<feature type="transmembrane region" description="Helical" evidence="14">
    <location>
        <begin position="67"/>
        <end position="84"/>
    </location>
</feature>
<comment type="catalytic activity">
    <reaction evidence="13">
        <text>L-cysteinyl-[protein] + hexadecanoyl-CoA = S-hexadecanoyl-L-cysteinyl-[protein] + CoA</text>
        <dbReference type="Rhea" id="RHEA:36683"/>
        <dbReference type="Rhea" id="RHEA-COMP:10131"/>
        <dbReference type="Rhea" id="RHEA-COMP:11032"/>
        <dbReference type="ChEBI" id="CHEBI:29950"/>
        <dbReference type="ChEBI" id="CHEBI:57287"/>
        <dbReference type="ChEBI" id="CHEBI:57379"/>
        <dbReference type="ChEBI" id="CHEBI:74151"/>
        <dbReference type="EC" id="2.3.1.225"/>
    </reaction>
    <physiologicalReaction direction="left-to-right" evidence="13">
        <dbReference type="Rhea" id="RHEA:36684"/>
    </physiologicalReaction>
</comment>
<feature type="region of interest" description="Disordered" evidence="15">
    <location>
        <begin position="310"/>
        <end position="381"/>
    </location>
</feature>
<dbReference type="PANTHER" id="PTHR22883">
    <property type="entry name" value="ZINC FINGER DHHC DOMAIN CONTAINING PROTEIN"/>
    <property type="match status" value="1"/>
</dbReference>
<evidence type="ECO:0000256" key="7">
    <source>
        <dbReference type="ARBA" id="ARBA00023034"/>
    </source>
</evidence>
<feature type="domain" description="Palmitoyltransferase DHHC" evidence="16">
    <location>
        <begin position="137"/>
        <end position="266"/>
    </location>
</feature>
<comment type="domain">
    <text evidence="14">The DHHC domain is required for palmitoyltransferase activity.</text>
</comment>
<dbReference type="AlphaFoldDB" id="A0A7K4Y1J8"/>
<keyword evidence="9" id="KW-0564">Palmitate</keyword>
<dbReference type="OrthoDB" id="4096362at2759"/>
<feature type="non-terminal residue" evidence="17">
    <location>
        <position position="1"/>
    </location>
</feature>
<dbReference type="GO" id="GO:0005789">
    <property type="term" value="C:endoplasmic reticulum membrane"/>
    <property type="evidence" value="ECO:0007669"/>
    <property type="project" value="UniProtKB-SubCell"/>
</dbReference>
<evidence type="ECO:0000256" key="14">
    <source>
        <dbReference type="RuleBase" id="RU079119"/>
    </source>
</evidence>
<dbReference type="EC" id="2.3.1.225" evidence="14"/>
<dbReference type="Proteomes" id="UP000529728">
    <property type="component" value="Unassembled WGS sequence"/>
</dbReference>
<evidence type="ECO:0000256" key="2">
    <source>
        <dbReference type="ARBA" id="ARBA00004653"/>
    </source>
</evidence>
<keyword evidence="6 14" id="KW-1133">Transmembrane helix</keyword>
<evidence type="ECO:0000259" key="16">
    <source>
        <dbReference type="Pfam" id="PF01529"/>
    </source>
</evidence>
<feature type="transmembrane region" description="Helical" evidence="14">
    <location>
        <begin position="228"/>
        <end position="257"/>
    </location>
</feature>
<evidence type="ECO:0000256" key="11">
    <source>
        <dbReference type="ARBA" id="ARBA00023315"/>
    </source>
</evidence>
<keyword evidence="11 14" id="KW-0012">Acyltransferase</keyword>
<feature type="transmembrane region" description="Helical" evidence="14">
    <location>
        <begin position="37"/>
        <end position="55"/>
    </location>
</feature>
<comment type="similarity">
    <text evidence="12">Belongs to the DHHC palmitoyltransferase family. ERF2/ZDHHC9 subfamily.</text>
</comment>
<dbReference type="GO" id="GO:0000139">
    <property type="term" value="C:Golgi membrane"/>
    <property type="evidence" value="ECO:0007669"/>
    <property type="project" value="UniProtKB-SubCell"/>
</dbReference>
<feature type="non-terminal residue" evidence="17">
    <location>
        <position position="381"/>
    </location>
</feature>
<feature type="transmembrane region" description="Helical" evidence="14">
    <location>
        <begin position="183"/>
        <end position="208"/>
    </location>
</feature>
<evidence type="ECO:0000256" key="15">
    <source>
        <dbReference type="SAM" id="MobiDB-lite"/>
    </source>
</evidence>
<dbReference type="InterPro" id="IPR001594">
    <property type="entry name" value="Palmitoyltrfase_DHHC"/>
</dbReference>
<evidence type="ECO:0000256" key="1">
    <source>
        <dbReference type="ARBA" id="ARBA00004477"/>
    </source>
</evidence>
<comment type="caution">
    <text evidence="17">The sequence shown here is derived from an EMBL/GenBank/DDBJ whole genome shotgun (WGS) entry which is preliminary data.</text>
</comment>
<keyword evidence="7" id="KW-0333">Golgi apparatus</keyword>
<dbReference type="EMBL" id="VWZN01021203">
    <property type="protein sequence ID" value="NWR52886.1"/>
    <property type="molecule type" value="Genomic_DNA"/>
</dbReference>
<evidence type="ECO:0000256" key="6">
    <source>
        <dbReference type="ARBA" id="ARBA00022989"/>
    </source>
</evidence>
<keyword evidence="5" id="KW-0256">Endoplasmic reticulum</keyword>
<dbReference type="Pfam" id="PF01529">
    <property type="entry name" value="DHHC"/>
    <property type="match status" value="1"/>
</dbReference>
<evidence type="ECO:0000313" key="17">
    <source>
        <dbReference type="EMBL" id="NWR52886.1"/>
    </source>
</evidence>
<evidence type="ECO:0000256" key="12">
    <source>
        <dbReference type="ARBA" id="ARBA00023463"/>
    </source>
</evidence>
<keyword evidence="4 14" id="KW-0812">Transmembrane</keyword>
<organism evidence="17 18">
    <name type="scientific">Regulus satrapa</name>
    <name type="common">Golden-crowned kinglet</name>
    <dbReference type="NCBI Taxonomy" id="13245"/>
    <lineage>
        <taxon>Eukaryota</taxon>
        <taxon>Metazoa</taxon>
        <taxon>Chordata</taxon>
        <taxon>Craniata</taxon>
        <taxon>Vertebrata</taxon>
        <taxon>Euteleostomi</taxon>
        <taxon>Archelosauria</taxon>
        <taxon>Archosauria</taxon>
        <taxon>Dinosauria</taxon>
        <taxon>Saurischia</taxon>
        <taxon>Theropoda</taxon>
        <taxon>Coelurosauria</taxon>
        <taxon>Aves</taxon>
        <taxon>Neognathae</taxon>
        <taxon>Neoaves</taxon>
        <taxon>Telluraves</taxon>
        <taxon>Australaves</taxon>
        <taxon>Passeriformes</taxon>
        <taxon>Regulidae</taxon>
        <taxon>Regulus</taxon>
    </lineage>
</organism>
<proteinExistence type="inferred from homology"/>
<evidence type="ECO:0000313" key="18">
    <source>
        <dbReference type="Proteomes" id="UP000529728"/>
    </source>
</evidence>
<evidence type="ECO:0000256" key="10">
    <source>
        <dbReference type="ARBA" id="ARBA00023288"/>
    </source>
</evidence>
<keyword evidence="3 14" id="KW-0808">Transferase</keyword>
<sequence>MSVMVARKKVVRKWEKLPGRNTFCCDGRIMMARQKGIFYLTLFLILGTCALFFAFECRYLAVQLSPAIPVFAAVLFLFAMATLLRTSFSDPGVIPRALPDEAAFIEMEIEATNGTVPQGQRPPPRIKNFQINNQIVKLKYCYTCKIFRPPRASHCSICDNCVERFDHHCPWVGNCVGKRNYRYFYLFILSLSLLTIYIFTFNIVYIALSKAVAGGLGLLSGHSQSLTVLTVLEVLICFFTLWSVVGLTGFHTFLVALNQTTNEDIKGSWTGKNRVQNPYSHGNIVKNCCEVLCGPLPPSVLDRRGILQQEESTAQEGSCPRGPGTQEPPAMQGPGQAQEGHSVLSLQVPVPTVSNAEMPEEKQRTPGELPVPSLDAGRAEL</sequence>
<protein>
    <recommendedName>
        <fullName evidence="14">Palmitoyltransferase</fullName>
        <ecNumber evidence="14">2.3.1.225</ecNumber>
    </recommendedName>
</protein>
<evidence type="ECO:0000256" key="4">
    <source>
        <dbReference type="ARBA" id="ARBA00022692"/>
    </source>
</evidence>
<comment type="subcellular location">
    <subcellularLocation>
        <location evidence="1">Endoplasmic reticulum membrane</location>
        <topology evidence="1">Multi-pass membrane protein</topology>
    </subcellularLocation>
    <subcellularLocation>
        <location evidence="2">Golgi apparatus membrane</location>
        <topology evidence="2">Multi-pass membrane protein</topology>
    </subcellularLocation>
</comment>
<name>A0A7K4Y1J8_REGSA</name>
<evidence type="ECO:0000256" key="8">
    <source>
        <dbReference type="ARBA" id="ARBA00023136"/>
    </source>
</evidence>
<dbReference type="PANTHER" id="PTHR22883:SF71">
    <property type="entry name" value="PALMITOYLTRANSFERASE ZDHHC9"/>
    <property type="match status" value="1"/>
</dbReference>
<evidence type="ECO:0000256" key="3">
    <source>
        <dbReference type="ARBA" id="ARBA00022679"/>
    </source>
</evidence>
<dbReference type="GO" id="GO:0006612">
    <property type="term" value="P:protein targeting to membrane"/>
    <property type="evidence" value="ECO:0007669"/>
    <property type="project" value="TreeGrafter"/>
</dbReference>
<dbReference type="InterPro" id="IPR039859">
    <property type="entry name" value="PFA4/ZDH16/20/ERF2-like"/>
</dbReference>
<evidence type="ECO:0000256" key="5">
    <source>
        <dbReference type="ARBA" id="ARBA00022824"/>
    </source>
</evidence>
<dbReference type="PROSITE" id="PS50216">
    <property type="entry name" value="DHHC"/>
    <property type="match status" value="1"/>
</dbReference>
<keyword evidence="8 14" id="KW-0472">Membrane</keyword>
<keyword evidence="10" id="KW-0449">Lipoprotein</keyword>